<feature type="non-terminal residue" evidence="2">
    <location>
        <position position="1"/>
    </location>
</feature>
<feature type="domain" description="Zn-dependent metallo-hydrolase RNA specificity" evidence="1">
    <location>
        <begin position="38"/>
        <end position="81"/>
    </location>
</feature>
<dbReference type="Gene3D" id="3.60.15.10">
    <property type="entry name" value="Ribonuclease Z/Hydroxyacylglutathione hydrolase-like"/>
    <property type="match status" value="1"/>
</dbReference>
<dbReference type="STRING" id="429727.VE26_16840"/>
<gene>
    <name evidence="2" type="ORF">VE26_16840</name>
</gene>
<name>A0A0F5FDB1_9HYPH</name>
<comment type="caution">
    <text evidence="2">The sequence shown here is derived from an EMBL/GenBank/DDBJ whole genome shotgun (WGS) entry which is preliminary data.</text>
</comment>
<dbReference type="InterPro" id="IPR011108">
    <property type="entry name" value="RMMBL"/>
</dbReference>
<evidence type="ECO:0000313" key="3">
    <source>
        <dbReference type="Proteomes" id="UP000033649"/>
    </source>
</evidence>
<accession>A0A0F5FDB1</accession>
<keyword evidence="3" id="KW-1185">Reference proteome</keyword>
<reference evidence="2 3" key="1">
    <citation type="submission" date="2015-03" db="EMBL/GenBank/DDBJ databases">
        <authorList>
            <person name="Hassan Y."/>
            <person name="Lepp D."/>
            <person name="Li X.-Z."/>
            <person name="Zhou T."/>
        </authorList>
    </citation>
    <scope>NUCLEOTIDE SEQUENCE [LARGE SCALE GENOMIC DNA]</scope>
    <source>
        <strain evidence="2 3">IPL18</strain>
    </source>
</reference>
<dbReference type="Pfam" id="PF07521">
    <property type="entry name" value="RMMBL"/>
    <property type="match status" value="1"/>
</dbReference>
<sequence length="148" mass="16200">IFSSWAIPGNEREVQDIQNQLIDKGVEVITANDALVYVTGHPRRGELRKLYSLVKPEVLVPVHGEAAHLAAHAKLGRESGIANVCEARNGDLVRLFPEAMTFPPEVRTGELSLDGLVLCTLEESAVKSRRRLSVGARNLVIYAFDGTL</sequence>
<proteinExistence type="predicted"/>
<dbReference type="PANTHER" id="PTHR43694">
    <property type="entry name" value="RIBONUCLEASE J"/>
    <property type="match status" value="1"/>
</dbReference>
<protein>
    <submittedName>
        <fullName evidence="2">Beta-lactamase</fullName>
    </submittedName>
</protein>
<dbReference type="Proteomes" id="UP000033649">
    <property type="component" value="Unassembled WGS sequence"/>
</dbReference>
<dbReference type="AlphaFoldDB" id="A0A0F5FDB1"/>
<evidence type="ECO:0000259" key="1">
    <source>
        <dbReference type="Pfam" id="PF07521"/>
    </source>
</evidence>
<dbReference type="SUPFAM" id="SSF56281">
    <property type="entry name" value="Metallo-hydrolase/oxidoreductase"/>
    <property type="match status" value="1"/>
</dbReference>
<dbReference type="RefSeq" id="WP_046106513.1">
    <property type="nucleotide sequence ID" value="NZ_JZEY01000089.1"/>
</dbReference>
<evidence type="ECO:0000313" key="2">
    <source>
        <dbReference type="EMBL" id="KKB06841.1"/>
    </source>
</evidence>
<dbReference type="PANTHER" id="PTHR43694:SF1">
    <property type="entry name" value="RIBONUCLEASE J"/>
    <property type="match status" value="1"/>
</dbReference>
<feature type="non-terminal residue" evidence="2">
    <location>
        <position position="148"/>
    </location>
</feature>
<dbReference type="InterPro" id="IPR036866">
    <property type="entry name" value="RibonucZ/Hydroxyglut_hydro"/>
</dbReference>
<organism evidence="2 3">
    <name type="scientific">Devosia chinhatensis</name>
    <dbReference type="NCBI Taxonomy" id="429727"/>
    <lineage>
        <taxon>Bacteria</taxon>
        <taxon>Pseudomonadati</taxon>
        <taxon>Pseudomonadota</taxon>
        <taxon>Alphaproteobacteria</taxon>
        <taxon>Hyphomicrobiales</taxon>
        <taxon>Devosiaceae</taxon>
        <taxon>Devosia</taxon>
    </lineage>
</organism>
<dbReference type="EMBL" id="JZEY01000089">
    <property type="protein sequence ID" value="KKB06841.1"/>
    <property type="molecule type" value="Genomic_DNA"/>
</dbReference>